<evidence type="ECO:0000313" key="1">
    <source>
        <dbReference type="EMBL" id="RGP37028.1"/>
    </source>
</evidence>
<gene>
    <name evidence="1" type="ORF">D1012_12845</name>
</gene>
<comment type="caution">
    <text evidence="1">The sequence shown here is derived from an EMBL/GenBank/DDBJ whole genome shotgun (WGS) entry which is preliminary data.</text>
</comment>
<dbReference type="RefSeq" id="WP_118152797.1">
    <property type="nucleotide sequence ID" value="NZ_QWEY01000006.1"/>
</dbReference>
<dbReference type="Proteomes" id="UP000284547">
    <property type="component" value="Unassembled WGS sequence"/>
</dbReference>
<accession>A0A411Z1T9</accession>
<name>A0A411Z1T9_9RHOB</name>
<dbReference type="AlphaFoldDB" id="A0A411Z1T9"/>
<evidence type="ECO:0000313" key="2">
    <source>
        <dbReference type="Proteomes" id="UP000284547"/>
    </source>
</evidence>
<reference evidence="1 2" key="1">
    <citation type="submission" date="2018-08" db="EMBL/GenBank/DDBJ databases">
        <title>Flavobacterium tibetense sp. nov., isolated from a wetland YonghuCo on Tibetan Plateau.</title>
        <authorList>
            <person name="Phurbu D."/>
            <person name="Lu H."/>
            <person name="Xing P."/>
        </authorList>
    </citation>
    <scope>NUCLEOTIDE SEQUENCE [LARGE SCALE GENOMIC DNA]</scope>
    <source>
        <strain evidence="1 2">DJC</strain>
    </source>
</reference>
<dbReference type="EMBL" id="QWEY01000006">
    <property type="protein sequence ID" value="RGP37028.1"/>
    <property type="molecule type" value="Genomic_DNA"/>
</dbReference>
<sequence>MPKTILIQDPDVLISLDLAQTVMEAWPDASVILCREARHILALLSDGQEPDMLIMRQSMRGALAAGLDRLVGNPRINVLLTEADHDEEHSIAEAGWRALDMPFSALQVREALRDVCPEPDPRAESHCTSIGLG</sequence>
<protein>
    <recommendedName>
        <fullName evidence="3">Response regulatory domain-containing protein</fullName>
    </recommendedName>
</protein>
<dbReference type="OrthoDB" id="7862045at2"/>
<keyword evidence="2" id="KW-1185">Reference proteome</keyword>
<evidence type="ECO:0008006" key="3">
    <source>
        <dbReference type="Google" id="ProtNLM"/>
    </source>
</evidence>
<proteinExistence type="predicted"/>
<organism evidence="1 2">
    <name type="scientific">Pseudotabrizicola alkalilacus</name>
    <dbReference type="NCBI Taxonomy" id="2305252"/>
    <lineage>
        <taxon>Bacteria</taxon>
        <taxon>Pseudomonadati</taxon>
        <taxon>Pseudomonadota</taxon>
        <taxon>Alphaproteobacteria</taxon>
        <taxon>Rhodobacterales</taxon>
        <taxon>Paracoccaceae</taxon>
        <taxon>Pseudotabrizicola</taxon>
    </lineage>
</organism>